<evidence type="ECO:0000256" key="4">
    <source>
        <dbReference type="ARBA" id="ARBA00004709"/>
    </source>
</evidence>
<dbReference type="CDD" id="cd02516">
    <property type="entry name" value="CDP-ME_synthetase"/>
    <property type="match status" value="1"/>
</dbReference>
<dbReference type="GO" id="GO:0046872">
    <property type="term" value="F:metal ion binding"/>
    <property type="evidence" value="ECO:0007669"/>
    <property type="project" value="UniProtKB-KW"/>
</dbReference>
<feature type="site" description="Transition state stabilizer" evidence="14">
    <location>
        <position position="358"/>
    </location>
</feature>
<feature type="site" description="Transition state stabilizer" evidence="14">
    <location>
        <position position="259"/>
    </location>
</feature>
<dbReference type="Pfam" id="PF01128">
    <property type="entry name" value="IspD"/>
    <property type="match status" value="1"/>
</dbReference>
<reference evidence="16 17" key="1">
    <citation type="submission" date="2017-06" db="EMBL/GenBank/DDBJ databases">
        <authorList>
            <person name="Kim H.J."/>
            <person name="Triplett B.A."/>
        </authorList>
    </citation>
    <scope>NUCLEOTIDE SEQUENCE [LARGE SCALE GENOMIC DNA]</scope>
    <source>
        <strain evidence="16 17">B29T1</strain>
    </source>
</reference>
<dbReference type="GO" id="GO:0019288">
    <property type="term" value="P:isopentenyl diphosphate biosynthetic process, methylerythritol 4-phosphate pathway"/>
    <property type="evidence" value="ECO:0007669"/>
    <property type="project" value="UniProtKB-UniRule"/>
</dbReference>
<dbReference type="GO" id="GO:0016114">
    <property type="term" value="P:terpenoid biosynthetic process"/>
    <property type="evidence" value="ECO:0007669"/>
    <property type="project" value="InterPro"/>
</dbReference>
<evidence type="ECO:0000256" key="5">
    <source>
        <dbReference type="ARBA" id="ARBA00004787"/>
    </source>
</evidence>
<dbReference type="InterPro" id="IPR018294">
    <property type="entry name" value="ISPD_synthase_CS"/>
</dbReference>
<dbReference type="NCBIfam" id="TIGR00151">
    <property type="entry name" value="ispF"/>
    <property type="match status" value="1"/>
</dbReference>
<evidence type="ECO:0000256" key="1">
    <source>
        <dbReference type="ARBA" id="ARBA00000200"/>
    </source>
</evidence>
<comment type="function">
    <text evidence="14">Bifunctional enzyme that catalyzes the formation of 4-diphosphocytidyl-2-C-methyl-D-erythritol from CTP and 2-C-methyl-D-erythritol 4-phosphate (MEP) (IspD), and catalyzes the conversion of 4-diphosphocytidyl-2-C-methyl-D-erythritol 2-phosphate (CDP-ME2P) to 2-C-methyl-D-erythritol 2,4-cyclodiphosphate (ME-CPP) with a corresponding release of cytidine 5-monophosphate (CMP) (IspF).</text>
</comment>
<dbReference type="GO" id="GO:0008685">
    <property type="term" value="F:2-C-methyl-D-erythritol 2,4-cyclodiphosphate synthase activity"/>
    <property type="evidence" value="ECO:0007669"/>
    <property type="project" value="UniProtKB-UniRule"/>
</dbReference>
<dbReference type="EC" id="2.7.7.60" evidence="14"/>
<dbReference type="EMBL" id="FYEH01000002">
    <property type="protein sequence ID" value="SNB61088.1"/>
    <property type="molecule type" value="Genomic_DNA"/>
</dbReference>
<gene>
    <name evidence="14" type="primary">ispDF</name>
    <name evidence="16" type="ORF">SAMN07250955_102116</name>
</gene>
<feature type="site" description="Transition state stabilizer" evidence="14">
    <location>
        <position position="20"/>
    </location>
</feature>
<feature type="binding site" evidence="14">
    <location>
        <begin position="357"/>
        <end position="360"/>
    </location>
    <ligand>
        <name>4-CDP-2-C-methyl-D-erythritol 2-phosphate</name>
        <dbReference type="ChEBI" id="CHEBI:57919"/>
    </ligand>
</feature>
<comment type="cofactor">
    <cofactor evidence="3 14">
        <name>a divalent metal cation</name>
        <dbReference type="ChEBI" id="CHEBI:60240"/>
    </cofactor>
</comment>
<organism evidence="16 17">
    <name type="scientific">Arboricoccus pini</name>
    <dbReference type="NCBI Taxonomy" id="1963835"/>
    <lineage>
        <taxon>Bacteria</taxon>
        <taxon>Pseudomonadati</taxon>
        <taxon>Pseudomonadota</taxon>
        <taxon>Alphaproteobacteria</taxon>
        <taxon>Geminicoccales</taxon>
        <taxon>Geminicoccaceae</taxon>
        <taxon>Arboricoccus</taxon>
    </lineage>
</organism>
<dbReference type="PROSITE" id="PS01350">
    <property type="entry name" value="ISPF"/>
    <property type="match status" value="1"/>
</dbReference>
<dbReference type="HAMAP" id="MF_01520">
    <property type="entry name" value="IspDF"/>
    <property type="match status" value="1"/>
</dbReference>
<comment type="catalytic activity">
    <reaction evidence="2 14">
        <text>2-C-methyl-D-erythritol 4-phosphate + CTP + H(+) = 4-CDP-2-C-methyl-D-erythritol + diphosphate</text>
        <dbReference type="Rhea" id="RHEA:13429"/>
        <dbReference type="ChEBI" id="CHEBI:15378"/>
        <dbReference type="ChEBI" id="CHEBI:33019"/>
        <dbReference type="ChEBI" id="CHEBI:37563"/>
        <dbReference type="ChEBI" id="CHEBI:57823"/>
        <dbReference type="ChEBI" id="CHEBI:58262"/>
        <dbReference type="EC" id="2.7.7.60"/>
    </reaction>
</comment>
<feature type="region of interest" description="2-C-methyl-D-erythritol 4-phosphate cytidylyltransferase" evidence="14">
    <location>
        <begin position="1"/>
        <end position="226"/>
    </location>
</feature>
<feature type="binding site" evidence="14">
    <location>
        <begin position="233"/>
        <end position="235"/>
    </location>
    <ligand>
        <name>4-CDP-2-C-methyl-D-erythritol 2-phosphate</name>
        <dbReference type="ChEBI" id="CHEBI:57919"/>
    </ligand>
</feature>
<feature type="binding site" evidence="14">
    <location>
        <begin position="281"/>
        <end position="283"/>
    </location>
    <ligand>
        <name>4-CDP-2-C-methyl-D-erythritol 2-phosphate</name>
        <dbReference type="ChEBI" id="CHEBI:57919"/>
    </ligand>
</feature>
<keyword evidence="10 14" id="KW-0479">Metal-binding</keyword>
<comment type="pathway">
    <text evidence="4 14">Isoprenoid biosynthesis; isopentenyl diphosphate biosynthesis via DXP pathway; isopentenyl diphosphate from 1-deoxy-D-xylulose 5-phosphate: step 4/6.</text>
</comment>
<proteinExistence type="inferred from homology"/>
<dbReference type="PROSITE" id="PS01295">
    <property type="entry name" value="ISPD"/>
    <property type="match status" value="1"/>
</dbReference>
<comment type="similarity">
    <text evidence="7">Belongs to the IspD/TarI cytidylyltransferase family. IspD subfamily.</text>
</comment>
<feature type="binding site" evidence="14">
    <location>
        <begin position="259"/>
        <end position="260"/>
    </location>
    <ligand>
        <name>4-CDP-2-C-methyl-D-erythritol 2-phosphate</name>
        <dbReference type="ChEBI" id="CHEBI:57919"/>
    </ligand>
</feature>
<evidence type="ECO:0000256" key="11">
    <source>
        <dbReference type="ARBA" id="ARBA00023229"/>
    </source>
</evidence>
<feature type="domain" description="2-C-methyl-D-erythritol 2,4-cyclodiphosphate synthase" evidence="15">
    <location>
        <begin position="228"/>
        <end position="379"/>
    </location>
</feature>
<dbReference type="SUPFAM" id="SSF69765">
    <property type="entry name" value="IpsF-like"/>
    <property type="match status" value="1"/>
</dbReference>
<evidence type="ECO:0000259" key="15">
    <source>
        <dbReference type="Pfam" id="PF02542"/>
    </source>
</evidence>
<dbReference type="InterPro" id="IPR020555">
    <property type="entry name" value="MECDP_synthase_CS"/>
</dbReference>
<dbReference type="FunFam" id="3.90.550.10:FF:000003">
    <property type="entry name" value="2-C-methyl-D-erythritol 4-phosphate cytidylyltransferase"/>
    <property type="match status" value="1"/>
</dbReference>
<dbReference type="PANTHER" id="PTHR43181">
    <property type="entry name" value="2-C-METHYL-D-ERYTHRITOL 2,4-CYCLODIPHOSPHATE SYNTHASE, CHLOROPLASTIC"/>
    <property type="match status" value="1"/>
</dbReference>
<keyword evidence="8 14" id="KW-0808">Transferase</keyword>
<comment type="similarity">
    <text evidence="14">In the C-terminal section; belongs to the IspF family.</text>
</comment>
<feature type="binding site" evidence="14">
    <location>
        <position position="364"/>
    </location>
    <ligand>
        <name>4-CDP-2-C-methyl-D-erythritol 2-phosphate</name>
        <dbReference type="ChEBI" id="CHEBI:57919"/>
    </ligand>
</feature>
<dbReference type="InterPro" id="IPR036571">
    <property type="entry name" value="MECDP_synthase_sf"/>
</dbReference>
<evidence type="ECO:0000256" key="12">
    <source>
        <dbReference type="ARBA" id="ARBA00023239"/>
    </source>
</evidence>
<evidence type="ECO:0000256" key="9">
    <source>
        <dbReference type="ARBA" id="ARBA00022695"/>
    </source>
</evidence>
<dbReference type="Gene3D" id="3.30.1330.50">
    <property type="entry name" value="2-C-methyl-D-erythritol 2,4-cyclodiphosphate synthase"/>
    <property type="match status" value="1"/>
</dbReference>
<dbReference type="NCBIfam" id="TIGR00453">
    <property type="entry name" value="ispD"/>
    <property type="match status" value="1"/>
</dbReference>
<dbReference type="Proteomes" id="UP000197065">
    <property type="component" value="Unassembled WGS sequence"/>
</dbReference>
<keyword evidence="11 14" id="KW-0414">Isoprene biosynthesis</keyword>
<feature type="binding site" evidence="14">
    <location>
        <position position="267"/>
    </location>
    <ligand>
        <name>a divalent metal cation</name>
        <dbReference type="ChEBI" id="CHEBI:60240"/>
    </ligand>
</feature>
<sequence>MNRSPLTTIALIVAGGSGNRFGGAFPKQYVDLDGVPILRRTAQAFISHPAISRVLVVIGPGHDEFYRRACGDLDLLPPVTGGADRQASVHRGLEAVAHLGAQQILIHDGARPFVSRTLIDRVLNGLNGRQAVVPVLPVTDTLRRFADGIAVGEIARDGLYRMQTPQGFDFAMILKAHRAHAGRALTDDAALAAVAGVDVHMTEGDLANVKITTVDDLAARRPDWLTLTGQGFDVHRLVPDRPLWLCGVEIPFELGLAGHSDADVGLHALTDAILGAIGAGDIGVHFPPTDERWRNVDSAIFLARALEMAGEQGGRLVHVDITIIGERPKIGPHRAAILSRLSQLLGLEPDRIGLKATTTEGLGFTGRGEGLAAQAVATLILRNRS</sequence>
<dbReference type="PANTHER" id="PTHR43181:SF1">
    <property type="entry name" value="2-C-METHYL-D-ERYTHRITOL 2,4-CYCLODIPHOSPHATE SYNTHASE, CHLOROPLASTIC"/>
    <property type="match status" value="1"/>
</dbReference>
<dbReference type="HAMAP" id="MF_00108">
    <property type="entry name" value="IspD"/>
    <property type="match status" value="1"/>
</dbReference>
<dbReference type="Gene3D" id="3.90.550.10">
    <property type="entry name" value="Spore Coat Polysaccharide Biosynthesis Protein SpsA, Chain A"/>
    <property type="match status" value="1"/>
</dbReference>
<evidence type="ECO:0000313" key="16">
    <source>
        <dbReference type="EMBL" id="SNB61088.1"/>
    </source>
</evidence>
<evidence type="ECO:0000256" key="6">
    <source>
        <dbReference type="ARBA" id="ARBA00008480"/>
    </source>
</evidence>
<accession>A0A212QNW9</accession>
<keyword evidence="17" id="KW-1185">Reference proteome</keyword>
<feature type="binding site" evidence="14">
    <location>
        <position position="233"/>
    </location>
    <ligand>
        <name>a divalent metal cation</name>
        <dbReference type="ChEBI" id="CHEBI:60240"/>
    </ligand>
</feature>
<evidence type="ECO:0000256" key="14">
    <source>
        <dbReference type="HAMAP-Rule" id="MF_01520"/>
    </source>
</evidence>
<comment type="catalytic activity">
    <reaction evidence="1 14">
        <text>4-CDP-2-C-methyl-D-erythritol 2-phosphate = 2-C-methyl-D-erythritol 2,4-cyclic diphosphate + CMP</text>
        <dbReference type="Rhea" id="RHEA:23864"/>
        <dbReference type="ChEBI" id="CHEBI:57919"/>
        <dbReference type="ChEBI" id="CHEBI:58483"/>
        <dbReference type="ChEBI" id="CHEBI:60377"/>
        <dbReference type="EC" id="4.6.1.12"/>
    </reaction>
</comment>
<feature type="site" description="Positions MEP for the nucleophilic attack" evidence="14">
    <location>
        <position position="210"/>
    </location>
</feature>
<feature type="region of interest" description="2-C-methyl-D-erythritol 2,4-cyclodiphosphate synthase" evidence="14">
    <location>
        <begin position="227"/>
        <end position="385"/>
    </location>
</feature>
<evidence type="ECO:0000256" key="2">
    <source>
        <dbReference type="ARBA" id="ARBA00001282"/>
    </source>
</evidence>
<keyword evidence="12 14" id="KW-0456">Lyase</keyword>
<feature type="site" description="Positions MEP for the nucleophilic attack" evidence="14">
    <location>
        <position position="156"/>
    </location>
</feature>
<dbReference type="NCBIfam" id="NF006899">
    <property type="entry name" value="PRK09382.1"/>
    <property type="match status" value="1"/>
</dbReference>
<dbReference type="CDD" id="cd00554">
    <property type="entry name" value="MECDP_synthase"/>
    <property type="match status" value="1"/>
</dbReference>
<dbReference type="InterPro" id="IPR029044">
    <property type="entry name" value="Nucleotide-diphossugar_trans"/>
</dbReference>
<evidence type="ECO:0000256" key="10">
    <source>
        <dbReference type="ARBA" id="ARBA00022723"/>
    </source>
</evidence>
<feature type="site" description="Transition state stabilizer" evidence="14">
    <location>
        <position position="27"/>
    </location>
</feature>
<feature type="binding site" evidence="14">
    <location>
        <position position="367"/>
    </location>
    <ligand>
        <name>4-CDP-2-C-methyl-D-erythritol 2-phosphate</name>
        <dbReference type="ChEBI" id="CHEBI:57919"/>
    </ligand>
</feature>
<keyword evidence="13 14" id="KW-0511">Multifunctional enzyme</keyword>
<evidence type="ECO:0000256" key="13">
    <source>
        <dbReference type="ARBA" id="ARBA00023268"/>
    </source>
</evidence>
<name>A0A212QNW9_9PROT</name>
<keyword evidence="9 14" id="KW-0548">Nucleotidyltransferase</keyword>
<evidence type="ECO:0000256" key="7">
    <source>
        <dbReference type="ARBA" id="ARBA00009789"/>
    </source>
</evidence>
<dbReference type="GO" id="GO:0050518">
    <property type="term" value="F:2-C-methyl-D-erythritol 4-phosphate cytidylyltransferase activity"/>
    <property type="evidence" value="ECO:0007669"/>
    <property type="project" value="UniProtKB-UniRule"/>
</dbReference>
<dbReference type="AlphaFoldDB" id="A0A212QNW9"/>
<evidence type="ECO:0000256" key="3">
    <source>
        <dbReference type="ARBA" id="ARBA00001968"/>
    </source>
</evidence>
<protein>
    <recommendedName>
        <fullName evidence="14">Bifunctional enzyme IspD/IspF</fullName>
    </recommendedName>
    <domain>
        <recommendedName>
            <fullName evidence="14">2-C-methyl-D-erythritol 4-phosphate cytidylyltransferase</fullName>
            <ecNumber evidence="14">2.7.7.60</ecNumber>
        </recommendedName>
        <alternativeName>
            <fullName evidence="14">4-diphosphocytidyl-2C-methyl-D-erythritol synthase</fullName>
        </alternativeName>
        <alternativeName>
            <fullName evidence="14">MEP cytidylyltransferase</fullName>
            <shortName evidence="14">MCT</shortName>
        </alternativeName>
    </domain>
    <domain>
        <recommendedName>
            <fullName evidence="14">2-C-methyl-D-erythritol 2,4-cyclodiphosphate synthase</fullName>
            <shortName evidence="14">MECDP-synthase</shortName>
            <shortName evidence="14">MECPP-synthase</shortName>
            <shortName evidence="14">MECPS</shortName>
            <ecNumber evidence="14">4.6.1.12</ecNumber>
        </recommendedName>
    </domain>
</protein>
<dbReference type="InterPro" id="IPR003526">
    <property type="entry name" value="MECDP_synthase"/>
</dbReference>
<dbReference type="EC" id="4.6.1.12" evidence="14"/>
<dbReference type="InterPro" id="IPR034683">
    <property type="entry name" value="IspD/TarI"/>
</dbReference>
<evidence type="ECO:0000313" key="17">
    <source>
        <dbReference type="Proteomes" id="UP000197065"/>
    </source>
</evidence>
<comment type="similarity">
    <text evidence="14">In the N-terminal section; belongs to the IspD/TarI cytidylyltransferase family. IspD subfamily.</text>
</comment>
<evidence type="ECO:0000256" key="8">
    <source>
        <dbReference type="ARBA" id="ARBA00022679"/>
    </source>
</evidence>
<dbReference type="InterPro" id="IPR001228">
    <property type="entry name" value="IspD"/>
</dbReference>
<dbReference type="SUPFAM" id="SSF53448">
    <property type="entry name" value="Nucleotide-diphospho-sugar transferases"/>
    <property type="match status" value="1"/>
</dbReference>
<comment type="caution">
    <text evidence="14">Lacks conserved residue(s) required for the propagation of feature annotation.</text>
</comment>
<comment type="similarity">
    <text evidence="6">Belongs to the IspF family.</text>
</comment>
<comment type="pathway">
    <text evidence="5 14">Isoprenoid biosynthesis; isopentenyl diphosphate biosynthesis via DXP pathway; isopentenyl diphosphate from 1-deoxy-D-xylulose 5-phosphate: step 2/6.</text>
</comment>
<dbReference type="InterPro" id="IPR026596">
    <property type="entry name" value="IspD/F"/>
</dbReference>
<dbReference type="UniPathway" id="UPA00056">
    <property type="reaction ID" value="UER00093"/>
</dbReference>
<dbReference type="Pfam" id="PF02542">
    <property type="entry name" value="YgbB"/>
    <property type="match status" value="1"/>
</dbReference>
<dbReference type="HAMAP" id="MF_00107">
    <property type="entry name" value="IspF"/>
    <property type="match status" value="1"/>
</dbReference>
<feature type="binding site" evidence="14">
    <location>
        <position position="235"/>
    </location>
    <ligand>
        <name>a divalent metal cation</name>
        <dbReference type="ChEBI" id="CHEBI:60240"/>
    </ligand>
</feature>